<dbReference type="RefSeq" id="WP_378958773.1">
    <property type="nucleotide sequence ID" value="NZ_JBHRXC010000016.1"/>
</dbReference>
<comment type="caution">
    <text evidence="2">The sequence shown here is derived from an EMBL/GenBank/DDBJ whole genome shotgun (WGS) entry which is preliminary data.</text>
</comment>
<evidence type="ECO:0000313" key="3">
    <source>
        <dbReference type="Proteomes" id="UP001595792"/>
    </source>
</evidence>
<dbReference type="Proteomes" id="UP001595792">
    <property type="component" value="Unassembled WGS sequence"/>
</dbReference>
<reference evidence="3" key="1">
    <citation type="journal article" date="2019" name="Int. J. Syst. Evol. Microbiol.">
        <title>The Global Catalogue of Microorganisms (GCM) 10K type strain sequencing project: providing services to taxonomists for standard genome sequencing and annotation.</title>
        <authorList>
            <consortium name="The Broad Institute Genomics Platform"/>
            <consortium name="The Broad Institute Genome Sequencing Center for Infectious Disease"/>
            <person name="Wu L."/>
            <person name="Ma J."/>
        </authorList>
    </citation>
    <scope>NUCLEOTIDE SEQUENCE [LARGE SCALE GENOMIC DNA]</scope>
    <source>
        <strain evidence="3">CCM 8689</strain>
    </source>
</reference>
<evidence type="ECO:0000313" key="2">
    <source>
        <dbReference type="EMBL" id="MFC4195470.1"/>
    </source>
</evidence>
<name>A0ABV8NES9_9SPHI</name>
<keyword evidence="3" id="KW-1185">Reference proteome</keyword>
<sequence length="84" mass="9745">MLVVSSREFREKQAEYMDKLDGGEQIIIQRGKNKAYAITPVTEEDVYFSPQMIKRIKDSILQAEEGKTKKATNSEELKNFFKNL</sequence>
<comment type="similarity">
    <text evidence="1">Belongs to the phD/YefM antitoxin family.</text>
</comment>
<evidence type="ECO:0000256" key="1">
    <source>
        <dbReference type="ARBA" id="ARBA00009981"/>
    </source>
</evidence>
<accession>A0ABV8NES9</accession>
<gene>
    <name evidence="2" type="ORF">ACFOUY_02015</name>
</gene>
<proteinExistence type="inferred from homology"/>
<organism evidence="2 3">
    <name type="scientific">Pedobacter jamesrossensis</name>
    <dbReference type="NCBI Taxonomy" id="1908238"/>
    <lineage>
        <taxon>Bacteria</taxon>
        <taxon>Pseudomonadati</taxon>
        <taxon>Bacteroidota</taxon>
        <taxon>Sphingobacteriia</taxon>
        <taxon>Sphingobacteriales</taxon>
        <taxon>Sphingobacteriaceae</taxon>
        <taxon>Pedobacter</taxon>
    </lineage>
</organism>
<evidence type="ECO:0008006" key="4">
    <source>
        <dbReference type="Google" id="ProtNLM"/>
    </source>
</evidence>
<protein>
    <recommendedName>
        <fullName evidence="4">Antitoxin</fullName>
    </recommendedName>
</protein>
<dbReference type="SUPFAM" id="SSF143120">
    <property type="entry name" value="YefM-like"/>
    <property type="match status" value="1"/>
</dbReference>
<dbReference type="EMBL" id="JBHSBY010000013">
    <property type="protein sequence ID" value="MFC4195470.1"/>
    <property type="molecule type" value="Genomic_DNA"/>
</dbReference>
<dbReference type="InterPro" id="IPR036165">
    <property type="entry name" value="YefM-like_sf"/>
</dbReference>